<reference evidence="6" key="1">
    <citation type="submission" date="2022-11" db="UniProtKB">
        <authorList>
            <consortium name="WormBaseParasite"/>
        </authorList>
    </citation>
    <scope>IDENTIFICATION</scope>
</reference>
<feature type="compositionally biased region" description="Basic and acidic residues" evidence="2">
    <location>
        <begin position="1562"/>
        <end position="1575"/>
    </location>
</feature>
<feature type="region of interest" description="Disordered" evidence="2">
    <location>
        <begin position="269"/>
        <end position="303"/>
    </location>
</feature>
<dbReference type="Proteomes" id="UP000887540">
    <property type="component" value="Unplaced"/>
</dbReference>
<evidence type="ECO:0000256" key="2">
    <source>
        <dbReference type="SAM" id="MobiDB-lite"/>
    </source>
</evidence>
<dbReference type="Pfam" id="PF26633">
    <property type="entry name" value="DUF8206"/>
    <property type="match status" value="1"/>
</dbReference>
<evidence type="ECO:0000256" key="1">
    <source>
        <dbReference type="SAM" id="Coils"/>
    </source>
</evidence>
<feature type="domain" description="DUF8206" evidence="4">
    <location>
        <begin position="1224"/>
        <end position="1314"/>
    </location>
</feature>
<sequence>MEQISVILIENDEQNNPKNQESVEIPYAPGLTLYDVYSEALNQAAWSSANIATCSIKSQNLLNQRDVDTLNFHVEDKQIVKANHQYSFIIQRSQEAGGLQDHEQDFVPNREHQRVETNQPKITNNQMKCFVHLIEQDENWKLVKETKFSIEVSDNNTVYDLYVASLNKARWNHIIVNYVKFNHTASIFENTFNQYSDIHEEMYTVKVEPNSLLRFVIQAIAQESHFTPIHTPVRPMPVRPSPIPNSLPKPPLTPKPNFLSSGSFTATSYASSTSTTTPLDPDMMETFPENQQEKSFDDSDDDEVAEKNKAAHILPPLDRQTIGRLAKIGDLYDAYLDQPLKVNIFSMVPEWAISLERLNEKEIRISEDNTHEEKFEYMDVELELEASIIGGLVTPVSYGNFLTHNNETSNEISSSLIYKVKTQRTELTKEIVKLSNRLKIDFVENAGHATHFVAGIEWGIVIPITLTVINHNNGKEERIRNILGRHLKKIKDCLNKNETPSEEDEKFYVRLFTTDQTEAVQKSIKEIVEDIRAYYDKIMNNSKHPFRGIKIGYILRPLSELLEPFPFLKSKLTIKPLNFLSEQDIKTLRAQYIKTEALMRELKGLNEDINTYKDFLSTDYIFKARTKIKLLEDEQSTIKSTIGSYLTSVRKGEKIEITIENLVKKQETYQKSIETFIKGFNWDDLNAKMQYISHLQQQNVIYVGKNFPNSGLFIKSLPEYYVFYCYWREADKSENGDMQYFEHLIAEQKLCIFVDQDVVEPTFPDQCRICEFKLGSIVNEDLLNRYIQKIDVCYAKSDHEKFPAQKPEKAVQLEIRCPKSYEPNGCKGINRFWYCEVCCQCYWYYENYFYCRCGGASAFKFSYRCDDLAHGVNYIKYQQNNLTKIIDQIQPMKDIYILVLGLTGVGKSTWLNGFANYLTFSTLHEAANSEIVSLIPTEFSIQSKSMRTQQKIRVGDSNNERLGETGRSVTKSPKAYVFTARNLKIHLIDTPGIGDTEGTVKDKENFDSIIRHLQIYEELHGICILMKPNEARLTTMFKYCINELLAHLHMDAAKNIIFCMTNARQTFYSPGETLPLLVQHLEETLSGDLRMSGVEIEVNEDTVYCLDNEAIRYIYAHHDGIKFTSEEIVEYEKSWNTSQQITARMLEHVRSLRSHKMRDMITLNEARRITSLLSKPLADISRTIETNINALKEKQEELKNLDLNQANARSQIFLPQFHIELEPLDYPQTVCTARKCIVTQTIGNDNALEDIYASKCHEKCLLKGITPEILPNDELKKCMAFCETNDELKKCDGSGETCLMCGCSYKYHMHMSYNQKVVHSYVAAIQDIVDNAKNAQEAIEQVTQKCKETIEQYKDEQKAILEIKTIEQYKDEQKAILEISCKFGSYLKSNAIVAFNESIEEYIKLDIDEEKRQPENKINQARLQALERILSEYLQQKVILEQASYDPNAILEKDELEKELNHLFNLPITGKNIKEMYKAVNEAQIKHKSFLEDTFEIPPVESKNLEEVIQDKALENTVFAQYRPAPAQIDEAVITKKQEKKVNKPSGWMNWFRNFIRFNKSTESEREEQAPEYRPPHTQQGPTFNQYQQIPPQAQHIPTVNQYQQIPPQAQHIPTVNQYQQIPPQAQHIPIFNQQQINPLQNFPQQGFNQAQAYQATLPIITTDWKQMQQIESEYENRHMQTTTNMPINMNFNTPPRTTSIGAFPHPNFGGNLYPQIPSNFQNMQQFQQMPQQFQQMPQQPVNPSTSVQQFQNQSPSPNDRPTPAPRRKM</sequence>
<dbReference type="InterPro" id="IPR027417">
    <property type="entry name" value="P-loop_NTPase"/>
</dbReference>
<proteinExistence type="predicted"/>
<dbReference type="InterPro" id="IPR058519">
    <property type="entry name" value="DUF8206"/>
</dbReference>
<dbReference type="SUPFAM" id="SSF52540">
    <property type="entry name" value="P-loop containing nucleoside triphosphate hydrolases"/>
    <property type="match status" value="1"/>
</dbReference>
<dbReference type="InterPro" id="IPR056073">
    <property type="entry name" value="DUF7656"/>
</dbReference>
<keyword evidence="1" id="KW-0175">Coiled coil</keyword>
<feature type="compositionally biased region" description="Polar residues" evidence="2">
    <location>
        <begin position="1742"/>
        <end position="1758"/>
    </location>
</feature>
<feature type="domain" description="DUF7656" evidence="3">
    <location>
        <begin position="695"/>
        <end position="785"/>
    </location>
</feature>
<feature type="compositionally biased region" description="Low complexity" evidence="2">
    <location>
        <begin position="1728"/>
        <end position="1740"/>
    </location>
</feature>
<dbReference type="PANTHER" id="PTHR32046:SF11">
    <property type="entry name" value="IMMUNE-ASSOCIATED NUCLEOTIDE-BINDING PROTEIN 10-LIKE"/>
    <property type="match status" value="1"/>
</dbReference>
<feature type="region of interest" description="Disordered" evidence="2">
    <location>
        <begin position="1728"/>
        <end position="1770"/>
    </location>
</feature>
<evidence type="ECO:0000313" key="5">
    <source>
        <dbReference type="Proteomes" id="UP000887540"/>
    </source>
</evidence>
<evidence type="ECO:0000259" key="4">
    <source>
        <dbReference type="Pfam" id="PF26633"/>
    </source>
</evidence>
<dbReference type="WBParaSite" id="ACRNAN_Path_906.g3484.t1">
    <property type="protein sequence ID" value="ACRNAN_Path_906.g3484.t1"/>
    <property type="gene ID" value="ACRNAN_Path_906.g3484"/>
</dbReference>
<keyword evidence="5" id="KW-1185">Reference proteome</keyword>
<dbReference type="Pfam" id="PF24676">
    <property type="entry name" value="DUF7656"/>
    <property type="match status" value="1"/>
</dbReference>
<protein>
    <submittedName>
        <fullName evidence="6">G domain-containing protein</fullName>
    </submittedName>
</protein>
<feature type="region of interest" description="Disordered" evidence="2">
    <location>
        <begin position="231"/>
        <end position="254"/>
    </location>
</feature>
<evidence type="ECO:0000259" key="3">
    <source>
        <dbReference type="Pfam" id="PF24676"/>
    </source>
</evidence>
<evidence type="ECO:0000313" key="6">
    <source>
        <dbReference type="WBParaSite" id="ACRNAN_Path_906.g3484.t1"/>
    </source>
</evidence>
<feature type="region of interest" description="Disordered" evidence="2">
    <location>
        <begin position="1562"/>
        <end position="1583"/>
    </location>
</feature>
<organism evidence="5 6">
    <name type="scientific">Acrobeloides nanus</name>
    <dbReference type="NCBI Taxonomy" id="290746"/>
    <lineage>
        <taxon>Eukaryota</taxon>
        <taxon>Metazoa</taxon>
        <taxon>Ecdysozoa</taxon>
        <taxon>Nematoda</taxon>
        <taxon>Chromadorea</taxon>
        <taxon>Rhabditida</taxon>
        <taxon>Tylenchina</taxon>
        <taxon>Cephalobomorpha</taxon>
        <taxon>Cephaloboidea</taxon>
        <taxon>Cephalobidae</taxon>
        <taxon>Acrobeloides</taxon>
    </lineage>
</organism>
<name>A0A914CD34_9BILA</name>
<feature type="compositionally biased region" description="Pro residues" evidence="2">
    <location>
        <begin position="1759"/>
        <end position="1770"/>
    </location>
</feature>
<feature type="compositionally biased region" description="Pro residues" evidence="2">
    <location>
        <begin position="234"/>
        <end position="254"/>
    </location>
</feature>
<accession>A0A914CD34</accession>
<dbReference type="PANTHER" id="PTHR32046">
    <property type="entry name" value="G DOMAIN-CONTAINING PROTEIN"/>
    <property type="match status" value="1"/>
</dbReference>
<feature type="coiled-coil region" evidence="1">
    <location>
        <begin position="1325"/>
        <end position="1359"/>
    </location>
</feature>
<feature type="coiled-coil region" evidence="1">
    <location>
        <begin position="1181"/>
        <end position="1211"/>
    </location>
</feature>
<dbReference type="Gene3D" id="3.40.50.300">
    <property type="entry name" value="P-loop containing nucleotide triphosphate hydrolases"/>
    <property type="match status" value="1"/>
</dbReference>